<evidence type="ECO:0000256" key="3">
    <source>
        <dbReference type="SAM" id="SignalP"/>
    </source>
</evidence>
<gene>
    <name evidence="4" type="ORF">CAMP_LOCUS16056</name>
</gene>
<sequence length="512" mass="57342">MSTKLIKNLLIICIASSNCCNAQIKWGELPECGGEDNPKGQFESTLFAFFINRNCDPPMLRKMAYILKEITCFIEDLQNFRGLVADTSSGILLTHAREVPIKKLHYNLFKNMDKSPGFLSRCEHRFREAFKYSLIDKLKNKLDYYENIQIIIVNTPQSHNCDIQKEFKNFTLQYAPKMMNAKLKVFKLIEKNDRICLKIRKSCIDFDVDDVQNDDIKQYIKSRTLDFYKPKVKSITSKPEVSSTTKIIETSTGTSTSTGTTEKIIVPVTTIKPEIQKTSAEPSTATTKVAEPTESTTTKPVETSETPSSPQTTTESPQTTEKVAEPTTTTKPETSEVPADPQTSTENPPTTEKVAETTTTMKPSETSELPADPQTSTESPPTTEQVAETTTTMKPDETSELPADPQTSTENPSELSDPSDSSDYSDDVISESSESPNPESNSMLYSLILLVILLLIAVGLTIYISVRVRKLKRKITIETRQMLSRAELPVEIQNNLKDSNKKEQSRKQVLVQ</sequence>
<feature type="region of interest" description="Disordered" evidence="1">
    <location>
        <begin position="274"/>
        <end position="440"/>
    </location>
</feature>
<comment type="caution">
    <text evidence="4">The sequence shown here is derived from an EMBL/GenBank/DDBJ whole genome shotgun (WGS) entry which is preliminary data.</text>
</comment>
<feature type="compositionally biased region" description="Polar residues" evidence="1">
    <location>
        <begin position="276"/>
        <end position="287"/>
    </location>
</feature>
<feature type="compositionally biased region" description="Low complexity" evidence="1">
    <location>
        <begin position="350"/>
        <end position="360"/>
    </location>
</feature>
<evidence type="ECO:0000256" key="2">
    <source>
        <dbReference type="SAM" id="Phobius"/>
    </source>
</evidence>
<protein>
    <submittedName>
        <fullName evidence="4">Uncharacterized protein</fullName>
    </submittedName>
</protein>
<keyword evidence="2" id="KW-0472">Membrane</keyword>
<feature type="transmembrane region" description="Helical" evidence="2">
    <location>
        <begin position="443"/>
        <end position="466"/>
    </location>
</feature>
<feature type="compositionally biased region" description="Low complexity" evidence="1">
    <location>
        <begin position="412"/>
        <end position="422"/>
    </location>
</feature>
<accession>A0A9P1J099</accession>
<evidence type="ECO:0000256" key="1">
    <source>
        <dbReference type="SAM" id="MobiDB-lite"/>
    </source>
</evidence>
<proteinExistence type="predicted"/>
<organism evidence="4 5">
    <name type="scientific">Caenorhabditis angaria</name>
    <dbReference type="NCBI Taxonomy" id="860376"/>
    <lineage>
        <taxon>Eukaryota</taxon>
        <taxon>Metazoa</taxon>
        <taxon>Ecdysozoa</taxon>
        <taxon>Nematoda</taxon>
        <taxon>Chromadorea</taxon>
        <taxon>Rhabditida</taxon>
        <taxon>Rhabditina</taxon>
        <taxon>Rhabditomorpha</taxon>
        <taxon>Rhabditoidea</taxon>
        <taxon>Rhabditidae</taxon>
        <taxon>Peloderinae</taxon>
        <taxon>Caenorhabditis</taxon>
    </lineage>
</organism>
<evidence type="ECO:0000313" key="5">
    <source>
        <dbReference type="Proteomes" id="UP001152747"/>
    </source>
</evidence>
<evidence type="ECO:0000313" key="4">
    <source>
        <dbReference type="EMBL" id="CAI5453419.1"/>
    </source>
</evidence>
<feature type="chain" id="PRO_5040124700" evidence="3">
    <location>
        <begin position="23"/>
        <end position="512"/>
    </location>
</feature>
<keyword evidence="5" id="KW-1185">Reference proteome</keyword>
<feature type="compositionally biased region" description="Low complexity" evidence="1">
    <location>
        <begin position="292"/>
        <end position="338"/>
    </location>
</feature>
<dbReference type="EMBL" id="CANHGI010000005">
    <property type="protein sequence ID" value="CAI5453419.1"/>
    <property type="molecule type" value="Genomic_DNA"/>
</dbReference>
<dbReference type="AlphaFoldDB" id="A0A9P1J099"/>
<feature type="signal peptide" evidence="3">
    <location>
        <begin position="1"/>
        <end position="22"/>
    </location>
</feature>
<feature type="compositionally biased region" description="Low complexity" evidence="1">
    <location>
        <begin position="373"/>
        <end position="392"/>
    </location>
</feature>
<name>A0A9P1J099_9PELO</name>
<dbReference type="Proteomes" id="UP001152747">
    <property type="component" value="Unassembled WGS sequence"/>
</dbReference>
<feature type="compositionally biased region" description="Low complexity" evidence="1">
    <location>
        <begin position="430"/>
        <end position="440"/>
    </location>
</feature>
<reference evidence="4" key="1">
    <citation type="submission" date="2022-11" db="EMBL/GenBank/DDBJ databases">
        <authorList>
            <person name="Kikuchi T."/>
        </authorList>
    </citation>
    <scope>NUCLEOTIDE SEQUENCE</scope>
    <source>
        <strain evidence="4">PS1010</strain>
    </source>
</reference>
<keyword evidence="2" id="KW-0812">Transmembrane</keyword>
<keyword evidence="2" id="KW-1133">Transmembrane helix</keyword>
<keyword evidence="3" id="KW-0732">Signal</keyword>